<reference evidence="1" key="1">
    <citation type="journal article" date="2015" name="Nature">
        <title>Complex archaea that bridge the gap between prokaryotes and eukaryotes.</title>
        <authorList>
            <person name="Spang A."/>
            <person name="Saw J.H."/>
            <person name="Jorgensen S.L."/>
            <person name="Zaremba-Niedzwiedzka K."/>
            <person name="Martijn J."/>
            <person name="Lind A.E."/>
            <person name="van Eijk R."/>
            <person name="Schleper C."/>
            <person name="Guy L."/>
            <person name="Ettema T.J."/>
        </authorList>
    </citation>
    <scope>NUCLEOTIDE SEQUENCE</scope>
</reference>
<dbReference type="EMBL" id="LAZR01000251">
    <property type="protein sequence ID" value="KKN79256.1"/>
    <property type="molecule type" value="Genomic_DNA"/>
</dbReference>
<organism evidence="1">
    <name type="scientific">marine sediment metagenome</name>
    <dbReference type="NCBI Taxonomy" id="412755"/>
    <lineage>
        <taxon>unclassified sequences</taxon>
        <taxon>metagenomes</taxon>
        <taxon>ecological metagenomes</taxon>
    </lineage>
</organism>
<proteinExistence type="predicted"/>
<evidence type="ECO:0000313" key="1">
    <source>
        <dbReference type="EMBL" id="KKN79256.1"/>
    </source>
</evidence>
<protein>
    <submittedName>
        <fullName evidence="1">Uncharacterized protein</fullName>
    </submittedName>
</protein>
<gene>
    <name evidence="1" type="ORF">LCGC14_0342740</name>
</gene>
<dbReference type="AlphaFoldDB" id="A0A0F9W0S0"/>
<name>A0A0F9W0S0_9ZZZZ</name>
<comment type="caution">
    <text evidence="1">The sequence shown here is derived from an EMBL/GenBank/DDBJ whole genome shotgun (WGS) entry which is preliminary data.</text>
</comment>
<sequence length="75" mass="8700">MKIIIPPYICETIDKMIEVCIQTEIEHFKAFEDGTGENCLISADDGYDDVTEELRERIIDLLNSEQKINHNIIKM</sequence>
<accession>A0A0F9W0S0</accession>